<dbReference type="Pfam" id="PF00672">
    <property type="entry name" value="HAMP"/>
    <property type="match status" value="1"/>
</dbReference>
<evidence type="ECO:0000256" key="5">
    <source>
        <dbReference type="ARBA" id="ARBA00022679"/>
    </source>
</evidence>
<dbReference type="InterPro" id="IPR050428">
    <property type="entry name" value="TCS_sensor_his_kinase"/>
</dbReference>
<dbReference type="InterPro" id="IPR003660">
    <property type="entry name" value="HAMP_dom"/>
</dbReference>
<keyword evidence="4" id="KW-0597">Phosphoprotein</keyword>
<dbReference type="Proteomes" id="UP000188276">
    <property type="component" value="Unassembled WGS sequence"/>
</dbReference>
<dbReference type="SUPFAM" id="SSF47384">
    <property type="entry name" value="Homodimeric domain of signal transducing histidine kinase"/>
    <property type="match status" value="1"/>
</dbReference>
<evidence type="ECO:0000313" key="15">
    <source>
        <dbReference type="Proteomes" id="UP000188276"/>
    </source>
</evidence>
<evidence type="ECO:0000256" key="10">
    <source>
        <dbReference type="ARBA" id="ARBA00023136"/>
    </source>
</evidence>
<dbReference type="Pfam" id="PF00512">
    <property type="entry name" value="HisKA"/>
    <property type="match status" value="1"/>
</dbReference>
<dbReference type="SUPFAM" id="SSF158472">
    <property type="entry name" value="HAMP domain-like"/>
    <property type="match status" value="1"/>
</dbReference>
<feature type="transmembrane region" description="Helical" evidence="11">
    <location>
        <begin position="56"/>
        <end position="76"/>
    </location>
</feature>
<evidence type="ECO:0000259" key="13">
    <source>
        <dbReference type="PROSITE" id="PS50885"/>
    </source>
</evidence>
<organism evidence="14 15">
    <name type="scientific">Vibrio ruber (strain DSM 16370 / JCM 11486 / BCRC 17186 / CECT 7878 / LMG 23124 / VR1)</name>
    <dbReference type="NCBI Taxonomy" id="1123498"/>
    <lineage>
        <taxon>Bacteria</taxon>
        <taxon>Pseudomonadati</taxon>
        <taxon>Pseudomonadota</taxon>
        <taxon>Gammaproteobacteria</taxon>
        <taxon>Vibrionales</taxon>
        <taxon>Vibrionaceae</taxon>
        <taxon>Vibrio</taxon>
    </lineage>
</organism>
<dbReference type="InterPro" id="IPR005467">
    <property type="entry name" value="His_kinase_dom"/>
</dbReference>
<feature type="domain" description="HAMP" evidence="13">
    <location>
        <begin position="80"/>
        <end position="134"/>
    </location>
</feature>
<name>A0A1R4LN58_VIBR1</name>
<dbReference type="CDD" id="cd00082">
    <property type="entry name" value="HisKA"/>
    <property type="match status" value="1"/>
</dbReference>
<dbReference type="InterPro" id="IPR036890">
    <property type="entry name" value="HATPase_C_sf"/>
</dbReference>
<evidence type="ECO:0000259" key="12">
    <source>
        <dbReference type="PROSITE" id="PS50109"/>
    </source>
</evidence>
<dbReference type="InterPro" id="IPR003661">
    <property type="entry name" value="HisK_dim/P_dom"/>
</dbReference>
<dbReference type="CDD" id="cd06225">
    <property type="entry name" value="HAMP"/>
    <property type="match status" value="1"/>
</dbReference>
<evidence type="ECO:0000256" key="3">
    <source>
        <dbReference type="ARBA" id="ARBA00012438"/>
    </source>
</evidence>
<protein>
    <recommendedName>
        <fullName evidence="3">histidine kinase</fullName>
        <ecNumber evidence="3">2.7.13.3</ecNumber>
    </recommendedName>
</protein>
<accession>A0A1R4LN58</accession>
<dbReference type="EC" id="2.7.13.3" evidence="3"/>
<dbReference type="InterPro" id="IPR036097">
    <property type="entry name" value="HisK_dim/P_sf"/>
</dbReference>
<evidence type="ECO:0000256" key="4">
    <source>
        <dbReference type="ARBA" id="ARBA00022553"/>
    </source>
</evidence>
<dbReference type="PROSITE" id="PS50885">
    <property type="entry name" value="HAMP"/>
    <property type="match status" value="1"/>
</dbReference>
<evidence type="ECO:0000256" key="6">
    <source>
        <dbReference type="ARBA" id="ARBA00022692"/>
    </source>
</evidence>
<gene>
    <name evidence="14" type="primary">baeS</name>
    <name evidence="14" type="ORF">VR7878_02607</name>
</gene>
<dbReference type="SMART" id="SM00387">
    <property type="entry name" value="HATPase_c"/>
    <property type="match status" value="1"/>
</dbReference>
<dbReference type="RefSeq" id="WP_077336557.1">
    <property type="nucleotide sequence ID" value="NZ_FULE01000034.1"/>
</dbReference>
<dbReference type="Gene3D" id="3.30.565.10">
    <property type="entry name" value="Histidine kinase-like ATPase, C-terminal domain"/>
    <property type="match status" value="1"/>
</dbReference>
<dbReference type="SMART" id="SM00304">
    <property type="entry name" value="HAMP"/>
    <property type="match status" value="1"/>
</dbReference>
<dbReference type="AlphaFoldDB" id="A0A1R4LN58"/>
<comment type="subcellular location">
    <subcellularLocation>
        <location evidence="2">Membrane</location>
    </subcellularLocation>
</comment>
<evidence type="ECO:0000256" key="1">
    <source>
        <dbReference type="ARBA" id="ARBA00000085"/>
    </source>
</evidence>
<dbReference type="EMBL" id="FULE01000034">
    <property type="protein sequence ID" value="SJN58022.1"/>
    <property type="molecule type" value="Genomic_DNA"/>
</dbReference>
<evidence type="ECO:0000256" key="11">
    <source>
        <dbReference type="SAM" id="Phobius"/>
    </source>
</evidence>
<evidence type="ECO:0000256" key="2">
    <source>
        <dbReference type="ARBA" id="ARBA00004370"/>
    </source>
</evidence>
<dbReference type="InterPro" id="IPR004358">
    <property type="entry name" value="Sig_transdc_His_kin-like_C"/>
</dbReference>
<evidence type="ECO:0000256" key="7">
    <source>
        <dbReference type="ARBA" id="ARBA00022777"/>
    </source>
</evidence>
<keyword evidence="7 14" id="KW-0418">Kinase</keyword>
<sequence>MKLAGLSRQIALSMMKIAMGSALLVIFGSFLFYYLWEKYWPNDIPSESDITPSFPEWVWILCTFVFVIWFAVHVAIKLSRRILEPLNSVAQGIRTIAEGDLDVRVSVGDRSLGEAALLAEDFNLLAEKLQQMSEAQNFWNAAIAHELRTPVTILRGRLQGLAEGIFTPDKAQFLKLLTQVEGLSHLIEDLRVVSLMNSGELNINIEAVELAAEIKSVTDMAENMLQAAGQSVRLDLHTQSVICDSMRIRQALLAILENTSKYAVPGTVTIHSREQDGRYFVSVADQGPGIEPALLPNVFTAFHRAKDTSQRGSGLGLAVVAAIAHAHQGEVSCVLNEAGGTTIELCWPASIPASVSDTTEQ</sequence>
<dbReference type="PRINTS" id="PR00344">
    <property type="entry name" value="BCTRLSENSOR"/>
</dbReference>
<keyword evidence="10 11" id="KW-0472">Membrane</keyword>
<keyword evidence="8 11" id="KW-1133">Transmembrane helix</keyword>
<dbReference type="Gene3D" id="1.10.287.130">
    <property type="match status" value="1"/>
</dbReference>
<dbReference type="GO" id="GO:0005886">
    <property type="term" value="C:plasma membrane"/>
    <property type="evidence" value="ECO:0007669"/>
    <property type="project" value="TreeGrafter"/>
</dbReference>
<dbReference type="STRING" id="1123498.VR7878_02607"/>
<evidence type="ECO:0000256" key="9">
    <source>
        <dbReference type="ARBA" id="ARBA00023012"/>
    </source>
</evidence>
<dbReference type="PANTHER" id="PTHR45436">
    <property type="entry name" value="SENSOR HISTIDINE KINASE YKOH"/>
    <property type="match status" value="1"/>
</dbReference>
<keyword evidence="5 14" id="KW-0808">Transferase</keyword>
<dbReference type="SUPFAM" id="SSF55874">
    <property type="entry name" value="ATPase domain of HSP90 chaperone/DNA topoisomerase II/histidine kinase"/>
    <property type="match status" value="1"/>
</dbReference>
<reference evidence="15" key="1">
    <citation type="submission" date="2017-02" db="EMBL/GenBank/DDBJ databases">
        <authorList>
            <person name="Rodrigo-Torres L."/>
            <person name="Arahal R.D."/>
            <person name="Lucena T."/>
        </authorList>
    </citation>
    <scope>NUCLEOTIDE SEQUENCE [LARGE SCALE GENOMIC DNA]</scope>
    <source>
        <strain evidence="15">CECT 7878</strain>
    </source>
</reference>
<dbReference type="GO" id="GO:0000155">
    <property type="term" value="F:phosphorelay sensor kinase activity"/>
    <property type="evidence" value="ECO:0007669"/>
    <property type="project" value="InterPro"/>
</dbReference>
<dbReference type="PROSITE" id="PS50109">
    <property type="entry name" value="HIS_KIN"/>
    <property type="match status" value="1"/>
</dbReference>
<feature type="domain" description="Histidine kinase" evidence="12">
    <location>
        <begin position="142"/>
        <end position="351"/>
    </location>
</feature>
<dbReference type="OrthoDB" id="9804645at2"/>
<feature type="transmembrane region" description="Helical" evidence="11">
    <location>
        <begin position="12"/>
        <end position="36"/>
    </location>
</feature>
<dbReference type="Gene3D" id="1.10.8.500">
    <property type="entry name" value="HAMP domain in histidine kinase"/>
    <property type="match status" value="1"/>
</dbReference>
<comment type="catalytic activity">
    <reaction evidence="1">
        <text>ATP + protein L-histidine = ADP + protein N-phospho-L-histidine.</text>
        <dbReference type="EC" id="2.7.13.3"/>
    </reaction>
</comment>
<keyword evidence="6 11" id="KW-0812">Transmembrane</keyword>
<evidence type="ECO:0000256" key="8">
    <source>
        <dbReference type="ARBA" id="ARBA00022989"/>
    </source>
</evidence>
<proteinExistence type="predicted"/>
<dbReference type="Pfam" id="PF02518">
    <property type="entry name" value="HATPase_c"/>
    <property type="match status" value="1"/>
</dbReference>
<keyword evidence="15" id="KW-1185">Reference proteome</keyword>
<dbReference type="SMART" id="SM00388">
    <property type="entry name" value="HisKA"/>
    <property type="match status" value="1"/>
</dbReference>
<dbReference type="InterPro" id="IPR003594">
    <property type="entry name" value="HATPase_dom"/>
</dbReference>
<evidence type="ECO:0000313" key="14">
    <source>
        <dbReference type="EMBL" id="SJN58022.1"/>
    </source>
</evidence>
<dbReference type="PANTHER" id="PTHR45436:SF5">
    <property type="entry name" value="SENSOR HISTIDINE KINASE TRCS"/>
    <property type="match status" value="1"/>
</dbReference>
<keyword evidence="9" id="KW-0902">Two-component regulatory system</keyword>